<evidence type="ECO:0000256" key="1">
    <source>
        <dbReference type="ARBA" id="ARBA00004236"/>
    </source>
</evidence>
<accession>A0ABD1K1Y1</accession>
<dbReference type="CDD" id="cd11304">
    <property type="entry name" value="Cadherin_repeat"/>
    <property type="match status" value="1"/>
</dbReference>
<evidence type="ECO:0000256" key="8">
    <source>
        <dbReference type="ARBA" id="ARBA00023180"/>
    </source>
</evidence>
<dbReference type="Proteomes" id="UP001591681">
    <property type="component" value="Unassembled WGS sequence"/>
</dbReference>
<dbReference type="AlphaFoldDB" id="A0ABD1K1Y1"/>
<feature type="compositionally biased region" description="Acidic residues" evidence="10">
    <location>
        <begin position="196"/>
        <end position="217"/>
    </location>
</feature>
<organism evidence="12 13">
    <name type="scientific">Coilia grayii</name>
    <name type="common">Gray's grenadier anchovy</name>
    <dbReference type="NCBI Taxonomy" id="363190"/>
    <lineage>
        <taxon>Eukaryota</taxon>
        <taxon>Metazoa</taxon>
        <taxon>Chordata</taxon>
        <taxon>Craniata</taxon>
        <taxon>Vertebrata</taxon>
        <taxon>Euteleostomi</taxon>
        <taxon>Actinopterygii</taxon>
        <taxon>Neopterygii</taxon>
        <taxon>Teleostei</taxon>
        <taxon>Clupei</taxon>
        <taxon>Clupeiformes</taxon>
        <taxon>Clupeoidei</taxon>
        <taxon>Engraulidae</taxon>
        <taxon>Coilinae</taxon>
        <taxon>Coilia</taxon>
    </lineage>
</organism>
<dbReference type="PROSITE" id="PS50268">
    <property type="entry name" value="CADHERIN_2"/>
    <property type="match status" value="1"/>
</dbReference>
<keyword evidence="6" id="KW-0130">Cell adhesion</keyword>
<feature type="domain" description="Cadherin" evidence="11">
    <location>
        <begin position="24"/>
        <end position="121"/>
    </location>
</feature>
<dbReference type="Gene3D" id="2.60.40.60">
    <property type="entry name" value="Cadherins"/>
    <property type="match status" value="1"/>
</dbReference>
<evidence type="ECO:0000256" key="5">
    <source>
        <dbReference type="ARBA" id="ARBA00022837"/>
    </source>
</evidence>
<protein>
    <recommendedName>
        <fullName evidence="11">Cadherin domain-containing protein</fullName>
    </recommendedName>
</protein>
<feature type="region of interest" description="Disordered" evidence="10">
    <location>
        <begin position="194"/>
        <end position="221"/>
    </location>
</feature>
<dbReference type="GO" id="GO:0005886">
    <property type="term" value="C:plasma membrane"/>
    <property type="evidence" value="ECO:0007669"/>
    <property type="project" value="UniProtKB-SubCell"/>
</dbReference>
<proteinExistence type="predicted"/>
<dbReference type="EMBL" id="JBHFQA010000009">
    <property type="protein sequence ID" value="KAL2093141.1"/>
    <property type="molecule type" value="Genomic_DNA"/>
</dbReference>
<sequence>MAQLLNGRKRMFQAVVDEGSTGVVVNLTVDDRDDPATGAWRAVYSIINGDPNQSFEITTNPDNNEGMLTVTKPLDYESTVYHTLLIKVENEEQLVPSVGYGPSSTATVHITVQDVNEGPLFYPNPMLVTKQENIAEGSFVALLNATDPDYLQSQNIRHSKRVFSASITFCFVGTEVIWGVMDEMPDLRGTLCHNEEWEEEEEEEEEEKEEDKEEEERGSEPVLIALAALGLPMACKMI</sequence>
<evidence type="ECO:0000256" key="9">
    <source>
        <dbReference type="PROSITE-ProRule" id="PRU00043"/>
    </source>
</evidence>
<gene>
    <name evidence="12" type="ORF">ACEWY4_010453</name>
</gene>
<evidence type="ECO:0000313" key="12">
    <source>
        <dbReference type="EMBL" id="KAL2093141.1"/>
    </source>
</evidence>
<evidence type="ECO:0000313" key="13">
    <source>
        <dbReference type="Proteomes" id="UP001591681"/>
    </source>
</evidence>
<evidence type="ECO:0000256" key="6">
    <source>
        <dbReference type="ARBA" id="ARBA00022889"/>
    </source>
</evidence>
<evidence type="ECO:0000256" key="7">
    <source>
        <dbReference type="ARBA" id="ARBA00023136"/>
    </source>
</evidence>
<keyword evidence="3" id="KW-0165">Cleavage on pair of basic residues</keyword>
<dbReference type="GO" id="GO:0005509">
    <property type="term" value="F:calcium ion binding"/>
    <property type="evidence" value="ECO:0007669"/>
    <property type="project" value="UniProtKB-UniRule"/>
</dbReference>
<dbReference type="Pfam" id="PF00028">
    <property type="entry name" value="Cadherin"/>
    <property type="match status" value="1"/>
</dbReference>
<dbReference type="GO" id="GO:0007155">
    <property type="term" value="P:cell adhesion"/>
    <property type="evidence" value="ECO:0007669"/>
    <property type="project" value="UniProtKB-KW"/>
</dbReference>
<keyword evidence="4" id="KW-0677">Repeat</keyword>
<keyword evidence="2" id="KW-1003">Cell membrane</keyword>
<dbReference type="PANTHER" id="PTHR24027:SF80">
    <property type="entry name" value="CADHERIN-13"/>
    <property type="match status" value="1"/>
</dbReference>
<evidence type="ECO:0000259" key="11">
    <source>
        <dbReference type="PROSITE" id="PS50268"/>
    </source>
</evidence>
<dbReference type="SUPFAM" id="SSF49313">
    <property type="entry name" value="Cadherin-like"/>
    <property type="match status" value="2"/>
</dbReference>
<dbReference type="SMART" id="SM00112">
    <property type="entry name" value="CA"/>
    <property type="match status" value="1"/>
</dbReference>
<comment type="subcellular location">
    <subcellularLocation>
        <location evidence="1">Cell membrane</location>
    </subcellularLocation>
</comment>
<dbReference type="InterPro" id="IPR002126">
    <property type="entry name" value="Cadherin-like_dom"/>
</dbReference>
<keyword evidence="7" id="KW-0472">Membrane</keyword>
<reference evidence="12 13" key="1">
    <citation type="submission" date="2024-09" db="EMBL/GenBank/DDBJ databases">
        <title>A chromosome-level genome assembly of Gray's grenadier anchovy, Coilia grayii.</title>
        <authorList>
            <person name="Fu Z."/>
        </authorList>
    </citation>
    <scope>NUCLEOTIDE SEQUENCE [LARGE SCALE GENOMIC DNA]</scope>
    <source>
        <strain evidence="12">G4</strain>
        <tissue evidence="12">Muscle</tissue>
    </source>
</reference>
<comment type="caution">
    <text evidence="12">The sequence shown here is derived from an EMBL/GenBank/DDBJ whole genome shotgun (WGS) entry which is preliminary data.</text>
</comment>
<dbReference type="InterPro" id="IPR039808">
    <property type="entry name" value="Cadherin"/>
</dbReference>
<evidence type="ECO:0000256" key="10">
    <source>
        <dbReference type="SAM" id="MobiDB-lite"/>
    </source>
</evidence>
<evidence type="ECO:0000256" key="3">
    <source>
        <dbReference type="ARBA" id="ARBA00022685"/>
    </source>
</evidence>
<keyword evidence="8" id="KW-0325">Glycoprotein</keyword>
<dbReference type="PANTHER" id="PTHR24027">
    <property type="entry name" value="CADHERIN-23"/>
    <property type="match status" value="1"/>
</dbReference>
<keyword evidence="13" id="KW-1185">Reference proteome</keyword>
<evidence type="ECO:0000256" key="2">
    <source>
        <dbReference type="ARBA" id="ARBA00022475"/>
    </source>
</evidence>
<dbReference type="InterPro" id="IPR015919">
    <property type="entry name" value="Cadherin-like_sf"/>
</dbReference>
<name>A0ABD1K1Y1_9TELE</name>
<keyword evidence="5 9" id="KW-0106">Calcium</keyword>
<evidence type="ECO:0000256" key="4">
    <source>
        <dbReference type="ARBA" id="ARBA00022737"/>
    </source>
</evidence>
<dbReference type="FunFam" id="2.60.40.60:FF:000019">
    <property type="entry name" value="Cadherin 2"/>
    <property type="match status" value="1"/>
</dbReference>